<feature type="compositionally biased region" description="Acidic residues" evidence="1">
    <location>
        <begin position="71"/>
        <end position="80"/>
    </location>
</feature>
<dbReference type="AlphaFoldDB" id="A0A915IKB9"/>
<keyword evidence="2" id="KW-1185">Reference proteome</keyword>
<evidence type="ECO:0000256" key="1">
    <source>
        <dbReference type="SAM" id="MobiDB-lite"/>
    </source>
</evidence>
<dbReference type="Proteomes" id="UP000887565">
    <property type="component" value="Unplaced"/>
</dbReference>
<reference evidence="3" key="1">
    <citation type="submission" date="2022-11" db="UniProtKB">
        <authorList>
            <consortium name="WormBaseParasite"/>
        </authorList>
    </citation>
    <scope>IDENTIFICATION</scope>
</reference>
<evidence type="ECO:0000313" key="2">
    <source>
        <dbReference type="Proteomes" id="UP000887565"/>
    </source>
</evidence>
<feature type="compositionally biased region" description="Polar residues" evidence="1">
    <location>
        <begin position="110"/>
        <end position="125"/>
    </location>
</feature>
<accession>A0A915IKB9</accession>
<dbReference type="WBParaSite" id="nRc.2.0.1.t14314-RA">
    <property type="protein sequence ID" value="nRc.2.0.1.t14314-RA"/>
    <property type="gene ID" value="nRc.2.0.1.g14314"/>
</dbReference>
<organism evidence="2 3">
    <name type="scientific">Romanomermis culicivorax</name>
    <name type="common">Nematode worm</name>
    <dbReference type="NCBI Taxonomy" id="13658"/>
    <lineage>
        <taxon>Eukaryota</taxon>
        <taxon>Metazoa</taxon>
        <taxon>Ecdysozoa</taxon>
        <taxon>Nematoda</taxon>
        <taxon>Enoplea</taxon>
        <taxon>Dorylaimia</taxon>
        <taxon>Mermithida</taxon>
        <taxon>Mermithoidea</taxon>
        <taxon>Mermithidae</taxon>
        <taxon>Romanomermis</taxon>
    </lineage>
</organism>
<evidence type="ECO:0000313" key="3">
    <source>
        <dbReference type="WBParaSite" id="nRc.2.0.1.t14314-RA"/>
    </source>
</evidence>
<name>A0A915IKB9_ROMCU</name>
<sequence>MPLAAPTAVQASVKQPTAYHIPKLAARPASTQIPKEVKQFRDSGHTDDQIEHLGRKIAQKANRAKKREDVIEISDNEGEQTESTTSMDSKFVGSTTLLTDSTKSKTKTTPMSQRPGTSYSTSQVQSTAVTAKVPNICIDGIISFSKYKAEQ</sequence>
<proteinExistence type="predicted"/>
<protein>
    <submittedName>
        <fullName evidence="3">Uncharacterized protein</fullName>
    </submittedName>
</protein>
<feature type="region of interest" description="Disordered" evidence="1">
    <location>
        <begin position="59"/>
        <end position="125"/>
    </location>
</feature>